<dbReference type="PANTHER" id="PTHR48081:SF8">
    <property type="entry name" value="ALPHA_BETA HYDROLASE FOLD-3 DOMAIN-CONTAINING PROTEIN-RELATED"/>
    <property type="match status" value="1"/>
</dbReference>
<keyword evidence="4" id="KW-1185">Reference proteome</keyword>
<reference evidence="3 4" key="1">
    <citation type="submission" date="2023-08" db="EMBL/GenBank/DDBJ databases">
        <title>Black Yeasts Isolated from many extreme environments.</title>
        <authorList>
            <person name="Coleine C."/>
            <person name="Stajich J.E."/>
            <person name="Selbmann L."/>
        </authorList>
    </citation>
    <scope>NUCLEOTIDE SEQUENCE [LARGE SCALE GENOMIC DNA]</scope>
    <source>
        <strain evidence="3 4">CCFEE 5885</strain>
    </source>
</reference>
<evidence type="ECO:0000259" key="2">
    <source>
        <dbReference type="Pfam" id="PF07859"/>
    </source>
</evidence>
<dbReference type="InterPro" id="IPR013094">
    <property type="entry name" value="AB_hydrolase_3"/>
</dbReference>
<accession>A0ABR0KLL4</accession>
<sequence>MEINALLPDYESVLDPQYVKAYKANVVGRTLEHQTSIEEVRRDPAAYRVSFGAPAKSGFEDDCEEVDFEVQVEPGTAIKVRTYRSKSTDANRRPAHINFHGGGWTIGGVGVDAHWCQRLAVEANAVVFDIGYRHAPEHKFPTPVEDSWKALMHIVENAASLGIDTDRLSMGGISAGANIAAVLTNRCIRETSLRPVYLCLCVPVTDANALSTDFTVAADCPYESWTRNRNAPFLSYHRMSWFYRHYLPAPLSTELLKSPSLSPLYSVKSDDFPASLHPPTLVCVAEVDVLWSEGRAYAEALSHAGVDVRFKKFDGVPHNFCRQTDLLAQARDYADLSISSVTDALSKGSM</sequence>
<dbReference type="InterPro" id="IPR050300">
    <property type="entry name" value="GDXG_lipolytic_enzyme"/>
</dbReference>
<feature type="domain" description="Alpha/beta hydrolase fold-3" evidence="2">
    <location>
        <begin position="97"/>
        <end position="321"/>
    </location>
</feature>
<gene>
    <name evidence="3" type="ORF">LTR24_001163</name>
</gene>
<dbReference type="SUPFAM" id="SSF53474">
    <property type="entry name" value="alpha/beta-Hydrolases"/>
    <property type="match status" value="1"/>
</dbReference>
<dbReference type="PANTHER" id="PTHR48081">
    <property type="entry name" value="AB HYDROLASE SUPERFAMILY PROTEIN C4A8.06C"/>
    <property type="match status" value="1"/>
</dbReference>
<evidence type="ECO:0000313" key="4">
    <source>
        <dbReference type="Proteomes" id="UP001345013"/>
    </source>
</evidence>
<dbReference type="InterPro" id="IPR029058">
    <property type="entry name" value="AB_hydrolase_fold"/>
</dbReference>
<dbReference type="Pfam" id="PF07859">
    <property type="entry name" value="Abhydrolase_3"/>
    <property type="match status" value="1"/>
</dbReference>
<dbReference type="EMBL" id="JAVRRG010000008">
    <property type="protein sequence ID" value="KAK5100098.1"/>
    <property type="molecule type" value="Genomic_DNA"/>
</dbReference>
<evidence type="ECO:0000313" key="3">
    <source>
        <dbReference type="EMBL" id="KAK5100098.1"/>
    </source>
</evidence>
<dbReference type="Gene3D" id="3.40.50.1820">
    <property type="entry name" value="alpha/beta hydrolase"/>
    <property type="match status" value="1"/>
</dbReference>
<keyword evidence="1" id="KW-0378">Hydrolase</keyword>
<protein>
    <recommendedName>
        <fullName evidence="2">Alpha/beta hydrolase fold-3 domain-containing protein</fullName>
    </recommendedName>
</protein>
<dbReference type="Proteomes" id="UP001345013">
    <property type="component" value="Unassembled WGS sequence"/>
</dbReference>
<name>A0ABR0KLL4_9EURO</name>
<evidence type="ECO:0000256" key="1">
    <source>
        <dbReference type="ARBA" id="ARBA00022801"/>
    </source>
</evidence>
<comment type="caution">
    <text evidence="3">The sequence shown here is derived from an EMBL/GenBank/DDBJ whole genome shotgun (WGS) entry which is preliminary data.</text>
</comment>
<organism evidence="3 4">
    <name type="scientific">Lithohypha guttulata</name>
    <dbReference type="NCBI Taxonomy" id="1690604"/>
    <lineage>
        <taxon>Eukaryota</taxon>
        <taxon>Fungi</taxon>
        <taxon>Dikarya</taxon>
        <taxon>Ascomycota</taxon>
        <taxon>Pezizomycotina</taxon>
        <taxon>Eurotiomycetes</taxon>
        <taxon>Chaetothyriomycetidae</taxon>
        <taxon>Chaetothyriales</taxon>
        <taxon>Trichomeriaceae</taxon>
        <taxon>Lithohypha</taxon>
    </lineage>
</organism>
<proteinExistence type="predicted"/>